<evidence type="ECO:0000313" key="5">
    <source>
        <dbReference type="EMBL" id="KPL91290.1"/>
    </source>
</evidence>
<dbReference type="Gene3D" id="1.10.10.10">
    <property type="entry name" value="Winged helix-like DNA-binding domain superfamily/Winged helix DNA-binding domain"/>
    <property type="match status" value="1"/>
</dbReference>
<organism evidence="5 6">
    <name type="scientific">Herpetosiphon geysericola</name>
    <dbReference type="NCBI Taxonomy" id="70996"/>
    <lineage>
        <taxon>Bacteria</taxon>
        <taxon>Bacillati</taxon>
        <taxon>Chloroflexota</taxon>
        <taxon>Chloroflexia</taxon>
        <taxon>Herpetosiphonales</taxon>
        <taxon>Herpetosiphonaceae</taxon>
        <taxon>Herpetosiphon</taxon>
    </lineage>
</organism>
<dbReference type="SUPFAM" id="SSF52172">
    <property type="entry name" value="CheY-like"/>
    <property type="match status" value="1"/>
</dbReference>
<reference evidence="5 6" key="1">
    <citation type="submission" date="2015-07" db="EMBL/GenBank/DDBJ databases">
        <title>Whole genome sequence of Herpetosiphon geysericola DSM 7119.</title>
        <authorList>
            <person name="Hemp J."/>
            <person name="Ward L.M."/>
            <person name="Pace L.A."/>
            <person name="Fischer W.W."/>
        </authorList>
    </citation>
    <scope>NUCLEOTIDE SEQUENCE [LARGE SCALE GENOMIC DNA]</scope>
    <source>
        <strain evidence="5 6">DSM 7119</strain>
    </source>
</reference>
<dbReference type="InterPro" id="IPR050595">
    <property type="entry name" value="Bact_response_regulator"/>
</dbReference>
<dbReference type="InterPro" id="IPR001789">
    <property type="entry name" value="Sig_transdc_resp-reg_receiver"/>
</dbReference>
<dbReference type="GO" id="GO:0003723">
    <property type="term" value="F:RNA binding"/>
    <property type="evidence" value="ECO:0007669"/>
    <property type="project" value="InterPro"/>
</dbReference>
<evidence type="ECO:0000256" key="1">
    <source>
        <dbReference type="ARBA" id="ARBA00022553"/>
    </source>
</evidence>
<dbReference type="PROSITE" id="PS50921">
    <property type="entry name" value="ANTAR"/>
    <property type="match status" value="1"/>
</dbReference>
<dbReference type="GO" id="GO:0000160">
    <property type="term" value="P:phosphorelay signal transduction system"/>
    <property type="evidence" value="ECO:0007669"/>
    <property type="project" value="InterPro"/>
</dbReference>
<dbReference type="Gene3D" id="3.40.50.2300">
    <property type="match status" value="1"/>
</dbReference>
<dbReference type="OrthoDB" id="9808843at2"/>
<feature type="domain" description="Response regulatory" evidence="3">
    <location>
        <begin position="10"/>
        <end position="124"/>
    </location>
</feature>
<dbReference type="SMART" id="SM00448">
    <property type="entry name" value="REC"/>
    <property type="match status" value="1"/>
</dbReference>
<dbReference type="InterPro" id="IPR008327">
    <property type="entry name" value="Sig_transdc_resp-reg_antiterm"/>
</dbReference>
<dbReference type="Pfam" id="PF00072">
    <property type="entry name" value="Response_reg"/>
    <property type="match status" value="1"/>
</dbReference>
<evidence type="ECO:0000313" key="6">
    <source>
        <dbReference type="Proteomes" id="UP000050277"/>
    </source>
</evidence>
<dbReference type="Proteomes" id="UP000050277">
    <property type="component" value="Unassembled WGS sequence"/>
</dbReference>
<proteinExistence type="predicted"/>
<dbReference type="RefSeq" id="WP_054532812.1">
    <property type="nucleotide sequence ID" value="NZ_LGKP01000006.1"/>
</dbReference>
<sequence length="198" mass="22289">MSDEQRATIRILLAEDNELVALTMEEYLTDLGYQVVGVARTGTQALELARQLDPDMAILDVKLPELEGTEVAARLYAERPMPIVMVTAFTDRDTIRKAERAGALGYLVKPVTMEALTPAIDIALARFAEIRALRQEVDALHESLEARKLIERAKGILMQRLNISEHDAYERLRHRAREKRVKLKDVAQTIIDAEALLS</sequence>
<dbReference type="InterPro" id="IPR036388">
    <property type="entry name" value="WH-like_DNA-bd_sf"/>
</dbReference>
<dbReference type="EMBL" id="LGKP01000006">
    <property type="protein sequence ID" value="KPL91290.1"/>
    <property type="molecule type" value="Genomic_DNA"/>
</dbReference>
<protein>
    <submittedName>
        <fullName evidence="5">Fis family transcriptional regulator</fullName>
    </submittedName>
</protein>
<gene>
    <name evidence="5" type="ORF">SE18_02355</name>
</gene>
<evidence type="ECO:0000259" key="4">
    <source>
        <dbReference type="PROSITE" id="PS50921"/>
    </source>
</evidence>
<evidence type="ECO:0000259" key="3">
    <source>
        <dbReference type="PROSITE" id="PS50110"/>
    </source>
</evidence>
<dbReference type="SMART" id="SM01012">
    <property type="entry name" value="ANTAR"/>
    <property type="match status" value="1"/>
</dbReference>
<dbReference type="InterPro" id="IPR011006">
    <property type="entry name" value="CheY-like_superfamily"/>
</dbReference>
<dbReference type="STRING" id="70996.SE18_02355"/>
<feature type="modified residue" description="4-aspartylphosphate" evidence="2">
    <location>
        <position position="60"/>
    </location>
</feature>
<comment type="caution">
    <text evidence="5">The sequence shown here is derived from an EMBL/GenBank/DDBJ whole genome shotgun (WGS) entry which is preliminary data.</text>
</comment>
<dbReference type="AlphaFoldDB" id="A0A0N8GT72"/>
<dbReference type="PANTHER" id="PTHR44591">
    <property type="entry name" value="STRESS RESPONSE REGULATOR PROTEIN 1"/>
    <property type="match status" value="1"/>
</dbReference>
<dbReference type="PROSITE" id="PS50110">
    <property type="entry name" value="RESPONSE_REGULATORY"/>
    <property type="match status" value="1"/>
</dbReference>
<evidence type="ECO:0000256" key="2">
    <source>
        <dbReference type="PROSITE-ProRule" id="PRU00169"/>
    </source>
</evidence>
<keyword evidence="1 2" id="KW-0597">Phosphoprotein</keyword>
<keyword evidence="6" id="KW-1185">Reference proteome</keyword>
<dbReference type="Pfam" id="PF03861">
    <property type="entry name" value="ANTAR"/>
    <property type="match status" value="1"/>
</dbReference>
<feature type="domain" description="ANTAR" evidence="4">
    <location>
        <begin position="130"/>
        <end position="191"/>
    </location>
</feature>
<dbReference type="PANTHER" id="PTHR44591:SF24">
    <property type="entry name" value="PROTEIN-GLUTAMATE METHYLESTERASE_PROTEIN-GLUTAMINE GLUTAMINASE 1"/>
    <property type="match status" value="1"/>
</dbReference>
<dbReference type="InterPro" id="IPR005561">
    <property type="entry name" value="ANTAR"/>
</dbReference>
<accession>A0A0N8GT72</accession>
<dbReference type="PIRSF" id="PIRSF036382">
    <property type="entry name" value="RR_antiterm"/>
    <property type="match status" value="1"/>
</dbReference>
<name>A0A0N8GT72_9CHLR</name>